<sequence>IVEVKGRVNGFGHSGLVTRAPFNPGKGNIVAITDPSVTLTIWPKCSNMTPPMGTVKADNWKLVVNGNPITLFLQVQDFTKIKWGDLGADNVVKSTSIFTTMKKAEILLEQGDKRILISAPSADTPMMGLNHEKYKNGIKMVSNASRTMNCFVTMDNCGIMEGLMTTVQAIIGTQKTMNGPFGKLWCDSCEALQNINPASTCVAKAVGKVIPELQKLTGITFHVPTANVLVVDLMCHLEKCPKYDDIKKMVKQALEGPLKGILDYPQQQVVSSNFTSDTLSPSMLGWPAFNNYFFKLVFWYDNEFGYSNRVVELMFHLASKG</sequence>
<comment type="catalytic activity">
    <reaction evidence="16">
        <text>D-glyceraldehyde 3-phosphate + phosphate + NAD(+) = (2R)-3-phospho-glyceroyl phosphate + NADH + H(+)</text>
        <dbReference type="Rhea" id="RHEA:10300"/>
        <dbReference type="ChEBI" id="CHEBI:15378"/>
        <dbReference type="ChEBI" id="CHEBI:43474"/>
        <dbReference type="ChEBI" id="CHEBI:57540"/>
        <dbReference type="ChEBI" id="CHEBI:57604"/>
        <dbReference type="ChEBI" id="CHEBI:57945"/>
        <dbReference type="ChEBI" id="CHEBI:59776"/>
        <dbReference type="EC" id="1.2.1.12"/>
    </reaction>
</comment>
<dbReference type="Pfam" id="PF02800">
    <property type="entry name" value="Gp_dh_C"/>
    <property type="match status" value="1"/>
</dbReference>
<evidence type="ECO:0000256" key="2">
    <source>
        <dbReference type="ARBA" id="ARBA00004245"/>
    </source>
</evidence>
<dbReference type="InterPro" id="IPR020831">
    <property type="entry name" value="GlycerAld/Erythrose_P_DH"/>
</dbReference>
<keyword evidence="7" id="KW-0963">Cytoplasm</keyword>
<evidence type="ECO:0000256" key="13">
    <source>
        <dbReference type="ARBA" id="ARBA00023212"/>
    </source>
</evidence>
<evidence type="ECO:0000256" key="14">
    <source>
        <dbReference type="ARBA" id="ARBA00023242"/>
    </source>
</evidence>
<dbReference type="GO" id="GO:0005829">
    <property type="term" value="C:cytosol"/>
    <property type="evidence" value="ECO:0007669"/>
    <property type="project" value="UniProtKB-SubCell"/>
</dbReference>
<keyword evidence="9" id="KW-0053">Apoptosis</keyword>
<dbReference type="InterPro" id="IPR020829">
    <property type="entry name" value="GlycerAld_3-P_DH_cat"/>
</dbReference>
<dbReference type="FunFam" id="3.40.50.720:FF:000319">
    <property type="entry name" value="Glyceraldehyde-3-phosphate dehydrogenase"/>
    <property type="match status" value="1"/>
</dbReference>
<dbReference type="PANTHER" id="PTHR10836:SF89">
    <property type="entry name" value="GLYCERALDEHYDE 3-PHOSPHATE DEHYDROGENASE NAD(P) BINDING DOMAIN-CONTAINING PROTEIN"/>
    <property type="match status" value="1"/>
</dbReference>
<dbReference type="GO" id="GO:0051287">
    <property type="term" value="F:NAD binding"/>
    <property type="evidence" value="ECO:0007669"/>
    <property type="project" value="InterPro"/>
</dbReference>
<proteinExistence type="inferred from homology"/>
<dbReference type="PIRSF" id="PIRSF000149">
    <property type="entry name" value="GAP_DH"/>
    <property type="match status" value="1"/>
</dbReference>
<keyword evidence="12" id="KW-0324">Glycolysis</keyword>
<dbReference type="GO" id="GO:0004365">
    <property type="term" value="F:glyceraldehyde-3-phosphate dehydrogenase (NAD+) (phosphorylating) activity"/>
    <property type="evidence" value="ECO:0007669"/>
    <property type="project" value="UniProtKB-EC"/>
</dbReference>
<dbReference type="Proteomes" id="UP000029965">
    <property type="component" value="Chromosome 17"/>
</dbReference>
<comment type="similarity">
    <text evidence="5 19">Belongs to the glyceraldehyde-3-phosphate dehydrogenase family.</text>
</comment>
<evidence type="ECO:0000256" key="18">
    <source>
        <dbReference type="PIRSR" id="PIRSR000149-3"/>
    </source>
</evidence>
<reference evidence="21 22" key="1">
    <citation type="submission" date="2014-03" db="EMBL/GenBank/DDBJ databases">
        <authorList>
            <person name="Warren W."/>
            <person name="Wilson R.K."/>
        </authorList>
    </citation>
    <scope>NUCLEOTIDE SEQUENCE</scope>
</reference>
<dbReference type="SUPFAM" id="SSF51735">
    <property type="entry name" value="NAD(P)-binding Rossmann-fold domains"/>
    <property type="match status" value="1"/>
</dbReference>
<evidence type="ECO:0000256" key="15">
    <source>
        <dbReference type="ARBA" id="ARBA00031890"/>
    </source>
</evidence>
<dbReference type="eggNOG" id="KOG0657">
    <property type="taxonomic scope" value="Eukaryota"/>
</dbReference>
<dbReference type="GO" id="GO:0005634">
    <property type="term" value="C:nucleus"/>
    <property type="evidence" value="ECO:0007669"/>
    <property type="project" value="UniProtKB-SubCell"/>
</dbReference>
<evidence type="ECO:0000256" key="3">
    <source>
        <dbReference type="ARBA" id="ARBA00004514"/>
    </source>
</evidence>
<evidence type="ECO:0000256" key="4">
    <source>
        <dbReference type="ARBA" id="ARBA00004869"/>
    </source>
</evidence>
<dbReference type="GO" id="GO:0005856">
    <property type="term" value="C:cytoskeleton"/>
    <property type="evidence" value="ECO:0007669"/>
    <property type="project" value="UniProtKB-SubCell"/>
</dbReference>
<dbReference type="SMART" id="SM00846">
    <property type="entry name" value="Gp_dh_N"/>
    <property type="match status" value="1"/>
</dbReference>
<dbReference type="InterPro" id="IPR020828">
    <property type="entry name" value="GlycerAld_3-P_DH_NAD(P)-bd"/>
</dbReference>
<dbReference type="GO" id="GO:0006915">
    <property type="term" value="P:apoptotic process"/>
    <property type="evidence" value="ECO:0007669"/>
    <property type="project" value="UniProtKB-KW"/>
</dbReference>
<name>A0A0D9RM60_CHLSB</name>
<evidence type="ECO:0000256" key="17">
    <source>
        <dbReference type="ARBA" id="ARBA00048005"/>
    </source>
</evidence>
<feature type="binding site" evidence="18">
    <location>
        <position position="118"/>
    </location>
    <ligand>
        <name>NAD(+)</name>
        <dbReference type="ChEBI" id="CHEBI:57540"/>
    </ligand>
</feature>
<dbReference type="AlphaFoldDB" id="A0A0D9RM60"/>
<dbReference type="PRINTS" id="PR00078">
    <property type="entry name" value="G3PDHDRGNASE"/>
</dbReference>
<dbReference type="GO" id="GO:0016740">
    <property type="term" value="F:transferase activity"/>
    <property type="evidence" value="ECO:0007669"/>
    <property type="project" value="UniProtKB-KW"/>
</dbReference>
<protein>
    <recommendedName>
        <fullName evidence="6">glyceraldehyde-3-phosphate dehydrogenase (phosphorylating)</fullName>
        <ecNumber evidence="6">1.2.1.12</ecNumber>
    </recommendedName>
    <alternativeName>
        <fullName evidence="15">Peptidyl-cysteine S-nitrosylase GAPDH</fullName>
    </alternativeName>
</protein>
<evidence type="ECO:0000256" key="8">
    <source>
        <dbReference type="ARBA" id="ARBA00022679"/>
    </source>
</evidence>
<comment type="pathway">
    <text evidence="4">Carbohydrate degradation; glycolysis; pyruvate from D-glyceraldehyde 3-phosphate: step 1/5.</text>
</comment>
<dbReference type="Bgee" id="ENSCSAG00000013541">
    <property type="expression patterns" value="Expressed in prefrontal cortex and 3 other cell types or tissues"/>
</dbReference>
<evidence type="ECO:0000256" key="11">
    <source>
        <dbReference type="ARBA" id="ARBA00023002"/>
    </source>
</evidence>
<feature type="binding site" evidence="18">
    <location>
        <position position="34"/>
    </location>
    <ligand>
        <name>NAD(+)</name>
        <dbReference type="ChEBI" id="CHEBI:57540"/>
    </ligand>
</feature>
<keyword evidence="13" id="KW-0206">Cytoskeleton</keyword>
<dbReference type="InterPro" id="IPR036291">
    <property type="entry name" value="NAD(P)-bd_dom_sf"/>
</dbReference>
<evidence type="ECO:0000256" key="12">
    <source>
        <dbReference type="ARBA" id="ARBA00023152"/>
    </source>
</evidence>
<dbReference type="GeneTree" id="ENSGT00940000153112"/>
<dbReference type="Ensembl" id="ENSCSAT00000011633.1">
    <property type="protein sequence ID" value="ENSCSAP00000009699.1"/>
    <property type="gene ID" value="ENSCSAG00000013541.1"/>
</dbReference>
<dbReference type="Gene3D" id="3.40.50.720">
    <property type="entry name" value="NAD(P)-binding Rossmann-like Domain"/>
    <property type="match status" value="1"/>
</dbReference>
<evidence type="ECO:0000313" key="21">
    <source>
        <dbReference type="Ensembl" id="ENSCSAP00000009699.1"/>
    </source>
</evidence>
<keyword evidence="8" id="KW-0808">Transferase</keyword>
<evidence type="ECO:0000256" key="1">
    <source>
        <dbReference type="ARBA" id="ARBA00004123"/>
    </source>
</evidence>
<evidence type="ECO:0000256" key="5">
    <source>
        <dbReference type="ARBA" id="ARBA00007406"/>
    </source>
</evidence>
<evidence type="ECO:0000256" key="6">
    <source>
        <dbReference type="ARBA" id="ARBA00013119"/>
    </source>
</evidence>
<dbReference type="Pfam" id="PF00044">
    <property type="entry name" value="Gp_dh_N"/>
    <property type="match status" value="1"/>
</dbReference>
<dbReference type="SUPFAM" id="SSF55347">
    <property type="entry name" value="Glyceraldehyde-3-phosphate dehydrogenase-like, C-terminal domain"/>
    <property type="match status" value="1"/>
</dbReference>
<feature type="domain" description="Glyceraldehyde 3-phosphate dehydrogenase NAD(P) binding" evidence="20">
    <location>
        <begin position="4"/>
        <end position="146"/>
    </location>
</feature>
<evidence type="ECO:0000256" key="10">
    <source>
        <dbReference type="ARBA" id="ARBA00022799"/>
    </source>
</evidence>
<dbReference type="EMBL" id="AQIB01132938">
    <property type="status" value="NOT_ANNOTATED_CDS"/>
    <property type="molecule type" value="Genomic_DNA"/>
</dbReference>
<reference evidence="21" key="3">
    <citation type="submission" date="2025-09" db="UniProtKB">
        <authorList>
            <consortium name="Ensembl"/>
        </authorList>
    </citation>
    <scope>IDENTIFICATION</scope>
</reference>
<dbReference type="GO" id="GO:0006096">
    <property type="term" value="P:glycolytic process"/>
    <property type="evidence" value="ECO:0007669"/>
    <property type="project" value="UniProtKB-KW"/>
</dbReference>
<evidence type="ECO:0000256" key="7">
    <source>
        <dbReference type="ARBA" id="ARBA00022490"/>
    </source>
</evidence>
<accession>A0A0D9RM60</accession>
<keyword evidence="22" id="KW-1185">Reference proteome</keyword>
<keyword evidence="11" id="KW-0560">Oxidoreductase</keyword>
<evidence type="ECO:0000256" key="19">
    <source>
        <dbReference type="RuleBase" id="RU000397"/>
    </source>
</evidence>
<evidence type="ECO:0000259" key="20">
    <source>
        <dbReference type="SMART" id="SM00846"/>
    </source>
</evidence>
<evidence type="ECO:0000256" key="9">
    <source>
        <dbReference type="ARBA" id="ARBA00022703"/>
    </source>
</evidence>
<keyword evidence="18" id="KW-0547">Nucleotide-binding</keyword>
<dbReference type="EC" id="1.2.1.12" evidence="6"/>
<dbReference type="PANTHER" id="PTHR10836">
    <property type="entry name" value="GLYCERALDEHYDE 3-PHOSPHATE DEHYDROGENASE"/>
    <property type="match status" value="1"/>
</dbReference>
<keyword evidence="18" id="KW-0520">NAD</keyword>
<organism evidence="21 22">
    <name type="scientific">Chlorocebus sabaeus</name>
    <name type="common">Green monkey</name>
    <name type="synonym">Simia sabaea</name>
    <dbReference type="NCBI Taxonomy" id="60711"/>
    <lineage>
        <taxon>Eukaryota</taxon>
        <taxon>Metazoa</taxon>
        <taxon>Chordata</taxon>
        <taxon>Craniata</taxon>
        <taxon>Vertebrata</taxon>
        <taxon>Euteleostomi</taxon>
        <taxon>Mammalia</taxon>
        <taxon>Eutheria</taxon>
        <taxon>Euarchontoglires</taxon>
        <taxon>Primates</taxon>
        <taxon>Haplorrhini</taxon>
        <taxon>Catarrhini</taxon>
        <taxon>Cercopithecidae</taxon>
        <taxon>Cercopithecinae</taxon>
        <taxon>Chlorocebus</taxon>
    </lineage>
</organism>
<reference evidence="21" key="2">
    <citation type="submission" date="2025-08" db="UniProtKB">
        <authorList>
            <consortium name="Ensembl"/>
        </authorList>
    </citation>
    <scope>IDENTIFICATION</scope>
</reference>
<dbReference type="Gene3D" id="3.30.360.10">
    <property type="entry name" value="Dihydrodipicolinate Reductase, domain 2"/>
    <property type="match status" value="1"/>
</dbReference>
<evidence type="ECO:0000313" key="22">
    <source>
        <dbReference type="Proteomes" id="UP000029965"/>
    </source>
</evidence>
<feature type="binding site" evidence="18">
    <location>
        <position position="302"/>
    </location>
    <ligand>
        <name>NAD(+)</name>
        <dbReference type="ChEBI" id="CHEBI:57540"/>
    </ligand>
</feature>
<keyword evidence="10" id="KW-0702">S-nitrosylation</keyword>
<keyword evidence="14" id="KW-0539">Nucleus</keyword>
<comment type="subcellular location">
    <subcellularLocation>
        <location evidence="2">Cytoplasm</location>
        <location evidence="2">Cytoskeleton</location>
    </subcellularLocation>
    <subcellularLocation>
        <location evidence="3">Cytoplasm</location>
        <location evidence="3">Cytosol</location>
    </subcellularLocation>
    <subcellularLocation>
        <location evidence="1">Nucleus</location>
    </subcellularLocation>
</comment>
<comment type="catalytic activity">
    <reaction evidence="17">
        <text>S-nitroso-L-cysteinyl-[GAPDH] + L-cysteinyl-[protein] = L-cysteinyl-[GAPDH] + S-nitroso-L-cysteinyl-[protein]</text>
        <dbReference type="Rhea" id="RHEA:66684"/>
        <dbReference type="Rhea" id="RHEA-COMP:10131"/>
        <dbReference type="Rhea" id="RHEA-COMP:17089"/>
        <dbReference type="Rhea" id="RHEA-COMP:17090"/>
        <dbReference type="Rhea" id="RHEA-COMP:17091"/>
        <dbReference type="ChEBI" id="CHEBI:29950"/>
        <dbReference type="ChEBI" id="CHEBI:149494"/>
    </reaction>
    <physiologicalReaction direction="left-to-right" evidence="17">
        <dbReference type="Rhea" id="RHEA:66685"/>
    </physiologicalReaction>
</comment>
<evidence type="ECO:0000256" key="16">
    <source>
        <dbReference type="ARBA" id="ARBA00047698"/>
    </source>
</evidence>
<dbReference type="STRING" id="60711.ENSCSAP00000009699"/>